<comment type="caution">
    <text evidence="1">The sequence shown here is derived from an EMBL/GenBank/DDBJ whole genome shotgun (WGS) entry which is preliminary data.</text>
</comment>
<dbReference type="PANTHER" id="PTHR31366:SF2">
    <property type="entry name" value="UPF0739 PROTEIN C1ORF74"/>
    <property type="match status" value="1"/>
</dbReference>
<dbReference type="PANTHER" id="PTHR31366">
    <property type="entry name" value="UPF0739 PROTEIN C1ORF74"/>
    <property type="match status" value="1"/>
</dbReference>
<dbReference type="Pfam" id="PF14953">
    <property type="entry name" value="DUF4504"/>
    <property type="match status" value="1"/>
</dbReference>
<dbReference type="InterPro" id="IPR027850">
    <property type="entry name" value="DUF4504"/>
</dbReference>
<keyword evidence="2" id="KW-1185">Reference proteome</keyword>
<reference evidence="1 2" key="1">
    <citation type="submission" date="2024-01" db="EMBL/GenBank/DDBJ databases">
        <title>The complete chloroplast genome sequence of Lithospermum erythrorhizon: insights into the phylogenetic relationship among Boraginaceae species and the maternal lineages of purple gromwells.</title>
        <authorList>
            <person name="Okada T."/>
            <person name="Watanabe K."/>
        </authorList>
    </citation>
    <scope>NUCLEOTIDE SEQUENCE [LARGE SCALE GENOMIC DNA]</scope>
</reference>
<sequence length="317" mass="36126">MDSGATSSAAEVDQILTTFESSLLAIKWRIKHSSKLRLQTDILALWTEMRPVIMVDYGGKMPELQERLCAFLHHIQQQSSAFQHLRVMVIEEMIYLINVKALAEFVQSGINLERQTVFVDIEQEVPKIIPPADNSLASVQLRALQKLFSEIFPVKTVMLELSHYNTTDPKTNESFTSGTSHSSSVIDLTEGVQETQVTIPTLNGWLLGYPVVYFFSKDHIQDAIYNLSAKSLNIFQILVSRSGTSTRGACQELLSFTVPYDLSIEGNDEPWAREFLDDVKVRWGKCKHVWTSLRLEYRNLYELEFFLFLNFGINTSC</sequence>
<evidence type="ECO:0000313" key="1">
    <source>
        <dbReference type="EMBL" id="GAA0158863.1"/>
    </source>
</evidence>
<protein>
    <submittedName>
        <fullName evidence="1">Uncharacterized protein</fullName>
    </submittedName>
</protein>
<accession>A0AAV3Q6L5</accession>
<dbReference type="EMBL" id="BAABME010003455">
    <property type="protein sequence ID" value="GAA0158863.1"/>
    <property type="molecule type" value="Genomic_DNA"/>
</dbReference>
<dbReference type="Proteomes" id="UP001454036">
    <property type="component" value="Unassembled WGS sequence"/>
</dbReference>
<dbReference type="AlphaFoldDB" id="A0AAV3Q6L5"/>
<evidence type="ECO:0000313" key="2">
    <source>
        <dbReference type="Proteomes" id="UP001454036"/>
    </source>
</evidence>
<gene>
    <name evidence="1" type="ORF">LIER_15784</name>
</gene>
<name>A0AAV3Q6L5_LITER</name>
<organism evidence="1 2">
    <name type="scientific">Lithospermum erythrorhizon</name>
    <name type="common">Purple gromwell</name>
    <name type="synonym">Lithospermum officinale var. erythrorhizon</name>
    <dbReference type="NCBI Taxonomy" id="34254"/>
    <lineage>
        <taxon>Eukaryota</taxon>
        <taxon>Viridiplantae</taxon>
        <taxon>Streptophyta</taxon>
        <taxon>Embryophyta</taxon>
        <taxon>Tracheophyta</taxon>
        <taxon>Spermatophyta</taxon>
        <taxon>Magnoliopsida</taxon>
        <taxon>eudicotyledons</taxon>
        <taxon>Gunneridae</taxon>
        <taxon>Pentapetalae</taxon>
        <taxon>asterids</taxon>
        <taxon>lamiids</taxon>
        <taxon>Boraginales</taxon>
        <taxon>Boraginaceae</taxon>
        <taxon>Boraginoideae</taxon>
        <taxon>Lithospermeae</taxon>
        <taxon>Lithospermum</taxon>
    </lineage>
</organism>
<proteinExistence type="predicted"/>